<accession>A0A4R0ELN0</accession>
<sequence length="1150" mass="134394">MQHHTLETIYTLLSASTTPKQNIRVEIKKLLPLIAQLDPINYFDYYQEIILLIQQIEQKTQQKQIAEKTIIGVGGGFSAGKSRFINSLLAIEALPEALEPCTAVATYLSASQQEQTHALNLLNHHISLKSEQLGQLRHFVGDNSTQNDIQLGELIQYVHLGIPELKWEHIAFLDTPGYSKADAEHHHHSDEKLAINQLSKADYLIWLVNAKNGTIRDEDLQFLQKITPKEPIFVVLTQSDLVNRSDIEPILKSVRKNLKSRNIKIAGLMAWAAPIMKLEGERLAGDDIQQWLNEINQPVQQHAIEKLDTLIQNIFSIGTNQTKQLQIEIETLNTIKNKQKDATKTNILIQSKELNKKNQIESNCALALEMAKIYEHLFKNLLGASKFHVMKIDYLLRFLNSSNDDGSIKYFLKDHTLGSSSLKWLYTKSLSDVTSVKTEFEQLVNRSEHKILQYKYALLLEKQQNIESAIEYMFFSAKQNFSLAYDWLINYAEKLNIEAQFKITELFKIGVAKDASNIFNYCYNAIRYNNDLRFLKFLQSQAIDEKNEDAQYLLAICYTFGYGTSIDYEKAYKLYCNTNIGNSIYNKTVIDYFNQGIHKKNAIQFIKKNKIKNNINELRKILSFRTFIDPILLDYRQNDAKFKLKYFNIIIGFIFIILTTYIFILTFSNQKVQYNLGRYTNFHEYWYEKSASQGNIDAMLALGKYYELKADSLSMDKAIYWYKKLVDMDNSEAMFALAKIYEDKNDNNLLEQAINLYIKLANQDNKEAIKALISIDKKKGQFKNVIFWYQKLVRDEKNNEIYENIKKYKNDFENKVLWLIKAEEKGDIFAQITLASYYEIRGNEKKAFDLYKKPVTEQHAQYIIDIAKSYYALKDMNNALLWYKKSAHLGNVDSINFLVRFYEKDKELQKMLYWLKVLADLGYVDAIEQLAQFYTINKNYDQAILWYKKAFELGEEYQYSINIGDSYYSKNDIDEAEYWYQQAANYGVDNAEEKLLLIEEARQKIYEQEALLERKEQEKIERTGLWKDPSTNKTWMRCSLGQIWTGNDCENNSKQHYTWEEAKSAINELNEQEYGGYKNWRLPYLVELETLQNNEITQLIYPSNYISRFWSIDSKNSSYAFTSVYSGGRFFSDASYKGDHDNYIRAVRNH</sequence>
<name>A0A4R0ELN0_9GAMM</name>
<feature type="domain" description="Lcl C-terminal" evidence="5">
    <location>
        <begin position="1027"/>
        <end position="1148"/>
    </location>
</feature>
<dbReference type="InterPro" id="IPR019734">
    <property type="entry name" value="TPR_rpt"/>
</dbReference>
<feature type="coiled-coil region" evidence="2">
    <location>
        <begin position="988"/>
        <end position="1018"/>
    </location>
</feature>
<evidence type="ECO:0000259" key="5">
    <source>
        <dbReference type="Pfam" id="PF07603"/>
    </source>
</evidence>
<dbReference type="Pfam" id="PF08238">
    <property type="entry name" value="Sel1"/>
    <property type="match status" value="6"/>
</dbReference>
<keyword evidence="2" id="KW-0175">Coiled coil</keyword>
<dbReference type="InterPro" id="IPR011990">
    <property type="entry name" value="TPR-like_helical_dom_sf"/>
</dbReference>
<dbReference type="Pfam" id="PF00350">
    <property type="entry name" value="Dynamin_N"/>
    <property type="match status" value="1"/>
</dbReference>
<evidence type="ECO:0000256" key="1">
    <source>
        <dbReference type="PROSITE-ProRule" id="PRU00339"/>
    </source>
</evidence>
<feature type="repeat" description="TPR" evidence="1">
    <location>
        <begin position="924"/>
        <end position="957"/>
    </location>
</feature>
<dbReference type="InterPro" id="IPR011460">
    <property type="entry name" value="Lcl_C"/>
</dbReference>
<dbReference type="SUPFAM" id="SSF81901">
    <property type="entry name" value="HCP-like"/>
    <property type="match status" value="3"/>
</dbReference>
<dbReference type="InterPro" id="IPR027417">
    <property type="entry name" value="P-loop_NTPase"/>
</dbReference>
<comment type="caution">
    <text evidence="6">The sequence shown here is derived from an EMBL/GenBank/DDBJ whole genome shotgun (WGS) entry which is preliminary data.</text>
</comment>
<dbReference type="InterPro" id="IPR050767">
    <property type="entry name" value="Sel1_AlgK"/>
</dbReference>
<keyword evidence="3" id="KW-0472">Membrane</keyword>
<feature type="domain" description="Dynamin N-terminal" evidence="4">
    <location>
        <begin position="71"/>
        <end position="236"/>
    </location>
</feature>
<dbReference type="Gene3D" id="1.25.40.10">
    <property type="entry name" value="Tetratricopeptide repeat domain"/>
    <property type="match status" value="3"/>
</dbReference>
<dbReference type="SUPFAM" id="SSF52540">
    <property type="entry name" value="P-loop containing nucleoside triphosphate hydrolases"/>
    <property type="match status" value="1"/>
</dbReference>
<dbReference type="SMART" id="SM00028">
    <property type="entry name" value="TPR"/>
    <property type="match status" value="3"/>
</dbReference>
<keyword evidence="3" id="KW-0812">Transmembrane</keyword>
<keyword evidence="1" id="KW-0802">TPR repeat</keyword>
<feature type="transmembrane region" description="Helical" evidence="3">
    <location>
        <begin position="646"/>
        <end position="668"/>
    </location>
</feature>
<dbReference type="PANTHER" id="PTHR11102:SF160">
    <property type="entry name" value="ERAD-ASSOCIATED E3 UBIQUITIN-PROTEIN LIGASE COMPONENT HRD3"/>
    <property type="match status" value="1"/>
</dbReference>
<dbReference type="PROSITE" id="PS50005">
    <property type="entry name" value="TPR"/>
    <property type="match status" value="1"/>
</dbReference>
<dbReference type="OrthoDB" id="9793251at2"/>
<reference evidence="6 7" key="1">
    <citation type="submission" date="2019-02" db="EMBL/GenBank/DDBJ databases">
        <title>High diversity of culturable Acinetobacter species in natural soil and water ecosystems.</title>
        <authorList>
            <person name="Radolfova-Krizova L."/>
            <person name="Nemec A."/>
        </authorList>
    </citation>
    <scope>NUCLEOTIDE SEQUENCE [LARGE SCALE GENOMIC DNA]</scope>
    <source>
        <strain evidence="6 7">ANC 4281</strain>
    </source>
</reference>
<gene>
    <name evidence="6" type="ORF">E0H85_11170</name>
</gene>
<dbReference type="AlphaFoldDB" id="A0A4R0ELN0"/>
<organism evidence="6 7">
    <name type="scientific">Acinetobacter terrae</name>
    <dbReference type="NCBI Taxonomy" id="2731247"/>
    <lineage>
        <taxon>Bacteria</taxon>
        <taxon>Pseudomonadati</taxon>
        <taxon>Pseudomonadota</taxon>
        <taxon>Gammaproteobacteria</taxon>
        <taxon>Moraxellales</taxon>
        <taxon>Moraxellaceae</taxon>
        <taxon>Acinetobacter</taxon>
        <taxon>Acinetobacter Taxon 24</taxon>
    </lineage>
</organism>
<evidence type="ECO:0000256" key="3">
    <source>
        <dbReference type="SAM" id="Phobius"/>
    </source>
</evidence>
<protein>
    <submittedName>
        <fullName evidence="6">DUF1566 domain-containing protein</fullName>
    </submittedName>
</protein>
<evidence type="ECO:0000313" key="6">
    <source>
        <dbReference type="EMBL" id="TCB58253.1"/>
    </source>
</evidence>
<evidence type="ECO:0000313" key="7">
    <source>
        <dbReference type="Proteomes" id="UP000291380"/>
    </source>
</evidence>
<dbReference type="Pfam" id="PF07603">
    <property type="entry name" value="Lcl_C"/>
    <property type="match status" value="1"/>
</dbReference>
<evidence type="ECO:0000259" key="4">
    <source>
        <dbReference type="Pfam" id="PF00350"/>
    </source>
</evidence>
<keyword evidence="3" id="KW-1133">Transmembrane helix</keyword>
<dbReference type="Proteomes" id="UP000291380">
    <property type="component" value="Unassembled WGS sequence"/>
</dbReference>
<dbReference type="SMART" id="SM00671">
    <property type="entry name" value="SEL1"/>
    <property type="match status" value="8"/>
</dbReference>
<dbReference type="InterPro" id="IPR006597">
    <property type="entry name" value="Sel1-like"/>
</dbReference>
<evidence type="ECO:0000256" key="2">
    <source>
        <dbReference type="SAM" id="Coils"/>
    </source>
</evidence>
<dbReference type="InterPro" id="IPR045063">
    <property type="entry name" value="Dynamin_N"/>
</dbReference>
<dbReference type="RefSeq" id="WP_131271570.1">
    <property type="nucleotide sequence ID" value="NZ_SJOA01000013.1"/>
</dbReference>
<dbReference type="EMBL" id="SJOA01000013">
    <property type="protein sequence ID" value="TCB58253.1"/>
    <property type="molecule type" value="Genomic_DNA"/>
</dbReference>
<proteinExistence type="predicted"/>
<dbReference type="Gene3D" id="3.40.50.300">
    <property type="entry name" value="P-loop containing nucleotide triphosphate hydrolases"/>
    <property type="match status" value="1"/>
</dbReference>
<dbReference type="PANTHER" id="PTHR11102">
    <property type="entry name" value="SEL-1-LIKE PROTEIN"/>
    <property type="match status" value="1"/>
</dbReference>